<dbReference type="Gene3D" id="3.20.20.380">
    <property type="entry name" value="Copper homeostasis (CutC) domain"/>
    <property type="match status" value="1"/>
</dbReference>
<dbReference type="KEGG" id="broo:brsh051_16760"/>
<reference evidence="3" key="1">
    <citation type="journal article" date="2024" name="Int. J. Syst. Evol. Microbiol.">
        <title>Brooklawnia propionicigenes sp. nov., a facultatively anaerobic, propionate-producing bacterium isolated from a methanogenic reactor treating waste from cattle farms.</title>
        <authorList>
            <person name="Akita Y."/>
            <person name="Ueki A."/>
            <person name="Tonouchi A."/>
            <person name="Sugawara Y."/>
            <person name="Honma S."/>
            <person name="Kaku N."/>
            <person name="Ueki K."/>
        </authorList>
    </citation>
    <scope>NUCLEOTIDE SEQUENCE</scope>
    <source>
        <strain evidence="3">SH051</strain>
    </source>
</reference>
<accession>A0AAN0K6Y9</accession>
<dbReference type="InterPro" id="IPR005627">
    <property type="entry name" value="CutC-like"/>
</dbReference>
<dbReference type="Pfam" id="PF03932">
    <property type="entry name" value="CutC"/>
    <property type="match status" value="1"/>
</dbReference>
<dbReference type="SUPFAM" id="SSF110395">
    <property type="entry name" value="CutC-like"/>
    <property type="match status" value="1"/>
</dbReference>
<evidence type="ECO:0000256" key="2">
    <source>
        <dbReference type="ARBA" id="ARBA00019014"/>
    </source>
</evidence>
<evidence type="ECO:0000313" key="4">
    <source>
        <dbReference type="Proteomes" id="UP001431656"/>
    </source>
</evidence>
<sequence length="261" mass="28353">MEVRAADEPEARGCRASVCALTVHHGDMSGLLEVVVLTADDARRAEEGGADRLMMVGELTGQGRCPEPAAFRRVRDACTIPIRPLLRLRDGYRSDGGEVTRLRGLASNYLSDGAEGFVLGFLDGYSQVDTEIVAALTDDGYWPWTFDHAIDRCLDMDEAWARLRGMRGLDQILTAGSSRGLEIGLDDLVLRARADPEDARLILAGGGLVPEHVAWLSRAGVRAFQVGPQVRTGGSFAADVDPSLVRGWRILLDSEHVRRAS</sequence>
<dbReference type="PANTHER" id="PTHR12598:SF0">
    <property type="entry name" value="COPPER HOMEOSTASIS PROTEIN CUTC HOMOLOG"/>
    <property type="match status" value="1"/>
</dbReference>
<gene>
    <name evidence="3" type="ORF">brsh051_16760</name>
</gene>
<dbReference type="EMBL" id="AP028056">
    <property type="protein sequence ID" value="BEH02395.1"/>
    <property type="molecule type" value="Genomic_DNA"/>
</dbReference>
<name>A0AAN0K6Y9_9ACTN</name>
<keyword evidence="4" id="KW-1185">Reference proteome</keyword>
<dbReference type="PANTHER" id="PTHR12598">
    <property type="entry name" value="COPPER HOMEOSTASIS PROTEIN CUTC"/>
    <property type="match status" value="1"/>
</dbReference>
<protein>
    <recommendedName>
        <fullName evidence="2">Copper homeostasis protein cutC homolog</fullName>
    </recommendedName>
</protein>
<evidence type="ECO:0000256" key="1">
    <source>
        <dbReference type="ARBA" id="ARBA00007768"/>
    </source>
</evidence>
<dbReference type="InterPro" id="IPR036822">
    <property type="entry name" value="CutC-like_dom_sf"/>
</dbReference>
<dbReference type="Proteomes" id="UP001431656">
    <property type="component" value="Chromosome"/>
</dbReference>
<evidence type="ECO:0000313" key="3">
    <source>
        <dbReference type="EMBL" id="BEH02395.1"/>
    </source>
</evidence>
<proteinExistence type="inferred from homology"/>
<dbReference type="GO" id="GO:0005507">
    <property type="term" value="F:copper ion binding"/>
    <property type="evidence" value="ECO:0007669"/>
    <property type="project" value="TreeGrafter"/>
</dbReference>
<comment type="similarity">
    <text evidence="1">Belongs to the CutC family.</text>
</comment>
<dbReference type="AlphaFoldDB" id="A0AAN0K6Y9"/>
<organism evidence="3 4">
    <name type="scientific">Brooklawnia propionicigenes</name>
    <dbReference type="NCBI Taxonomy" id="3041175"/>
    <lineage>
        <taxon>Bacteria</taxon>
        <taxon>Bacillati</taxon>
        <taxon>Actinomycetota</taxon>
        <taxon>Actinomycetes</taxon>
        <taxon>Propionibacteriales</taxon>
        <taxon>Propionibacteriaceae</taxon>
        <taxon>Brooklawnia</taxon>
    </lineage>
</organism>